<evidence type="ECO:0000259" key="2">
    <source>
        <dbReference type="Pfam" id="PF20248"/>
    </source>
</evidence>
<dbReference type="RefSeq" id="WP_098509935.1">
    <property type="nucleotide sequence ID" value="NZ_JBIAKZ010000053.1"/>
</dbReference>
<feature type="region of interest" description="Disordered" evidence="1">
    <location>
        <begin position="1"/>
        <end position="34"/>
    </location>
</feature>
<dbReference type="InterPro" id="IPR046538">
    <property type="entry name" value="DUF6603"/>
</dbReference>
<dbReference type="EMBL" id="PDJK01000001">
    <property type="protein sequence ID" value="PFG57333.1"/>
    <property type="molecule type" value="Genomic_DNA"/>
</dbReference>
<feature type="domain" description="DUF6603" evidence="2">
    <location>
        <begin position="160"/>
        <end position="652"/>
    </location>
</feature>
<dbReference type="Proteomes" id="UP000243542">
    <property type="component" value="Unassembled WGS sequence"/>
</dbReference>
<sequence>MNGKSPQPISPPATEKPHKADYHPNMAFDPKPTNSGAKPLRVLLLRVKVKANLSSLPVVGPKIPPDLDVRLDSLQVVLGPRLDAGQAQRIDALIGEVGKDLPTLPEQGLPGGVLVGARIGIGKNAAKPLLVPLSKPATTEIATTGPEAPNQAAPIVWLDVKRTLGPVRVDRVGVSYSDGRLWLLVGAALSASGVELAVDGLGLGFRLRRDVDIEGRLDGLSVGYDRPPLTIAGALLNERQAPTSRYSVVVRGAAVVRTPALSVAAMGGYAQPKSGQPSLFLFGELAMKPGQGIGPPPFRVTGLALGFGYNSGVDLPELKQLDEFPLMPGRARAGEKPDLTVLKELGKWVHEVPGQVWVAAGLTVDSFRFISAQAVALVQVGEYFSIMLLGRATAQFPRTGRAYARVGLDLRALYRSSEDLLQLDASLSPGSFLISDDCRLTGGAAFYLWFGRSKHPGDFVFTIGGYHPGFARPMHYPDVERLGFSWSVSDQVSVRGEAYCALTPKAFMVGGRLAVNFHGGPVKAWFTAWLDALIEWSPLYFRVSIGITAGVSLDVWLGTLRAEVSVSLDLWGPPTGGIARIKALGITVKVKFGSGSDSKPALTWSQFREQLLPAEVVAAQPIAGLLAQPHPAAEPVKGAPWVVSSDGFTFTTRSAMPASELLLGTHPFQGGTTVDVRPTGQRSLTSKYSLQVWRVDGGTPVEIPLHDPTLGWQIGKLVESIPQALWGTGDASTSALDKKQAAVLPDRLVGFQVTVPKPELAKNPIASSRAALDLDSSEAAALPLPPSVRPVLPQPTVWRTGAPSRITLIKENIAGKATARTALHTVLAKLTPLADGPLTKYAAMVGNTMAAEPLLTGK</sequence>
<proteinExistence type="predicted"/>
<gene>
    <name evidence="3" type="ORF">ATK36_0911</name>
</gene>
<accession>A0A2A9G2G3</accession>
<dbReference type="Pfam" id="PF20248">
    <property type="entry name" value="DUF6603"/>
    <property type="match status" value="1"/>
</dbReference>
<protein>
    <recommendedName>
        <fullName evidence="2">DUF6603 domain-containing protein</fullName>
    </recommendedName>
</protein>
<name>A0A2A9G2G3_9PSEU</name>
<organism evidence="3 4">
    <name type="scientific">Amycolatopsis sulphurea</name>
    <dbReference type="NCBI Taxonomy" id="76022"/>
    <lineage>
        <taxon>Bacteria</taxon>
        <taxon>Bacillati</taxon>
        <taxon>Actinomycetota</taxon>
        <taxon>Actinomycetes</taxon>
        <taxon>Pseudonocardiales</taxon>
        <taxon>Pseudonocardiaceae</taxon>
        <taxon>Amycolatopsis</taxon>
    </lineage>
</organism>
<dbReference type="AlphaFoldDB" id="A0A2A9G2G3"/>
<comment type="caution">
    <text evidence="3">The sequence shown here is derived from an EMBL/GenBank/DDBJ whole genome shotgun (WGS) entry which is preliminary data.</text>
</comment>
<evidence type="ECO:0000313" key="3">
    <source>
        <dbReference type="EMBL" id="PFG57333.1"/>
    </source>
</evidence>
<evidence type="ECO:0000313" key="4">
    <source>
        <dbReference type="Proteomes" id="UP000243542"/>
    </source>
</evidence>
<keyword evidence="4" id="KW-1185">Reference proteome</keyword>
<evidence type="ECO:0000256" key="1">
    <source>
        <dbReference type="SAM" id="MobiDB-lite"/>
    </source>
</evidence>
<reference evidence="3 4" key="1">
    <citation type="submission" date="2017-10" db="EMBL/GenBank/DDBJ databases">
        <title>Sequencing the genomes of 1000 actinobacteria strains.</title>
        <authorList>
            <person name="Klenk H.-P."/>
        </authorList>
    </citation>
    <scope>NUCLEOTIDE SEQUENCE [LARGE SCALE GENOMIC DNA]</scope>
    <source>
        <strain evidence="3 4">DSM 46092</strain>
    </source>
</reference>